<keyword evidence="2" id="KW-1185">Reference proteome</keyword>
<dbReference type="OrthoDB" id="3482508at2"/>
<protein>
    <submittedName>
        <fullName evidence="1">Membrane protein</fullName>
    </submittedName>
</protein>
<gene>
    <name evidence="1" type="ORF">RMCB_0888</name>
</gene>
<organism evidence="1 2">
    <name type="scientific">Mycolicibacterium brisbanense</name>
    <dbReference type="NCBI Taxonomy" id="146020"/>
    <lineage>
        <taxon>Bacteria</taxon>
        <taxon>Bacillati</taxon>
        <taxon>Actinomycetota</taxon>
        <taxon>Actinomycetes</taxon>
        <taxon>Mycobacteriales</taxon>
        <taxon>Mycobacteriaceae</taxon>
        <taxon>Mycolicibacterium</taxon>
    </lineage>
</organism>
<dbReference type="Proteomes" id="UP000069620">
    <property type="component" value="Unassembled WGS sequence"/>
</dbReference>
<dbReference type="STRING" id="146020.RMCB_0888"/>
<evidence type="ECO:0000313" key="1">
    <source>
        <dbReference type="EMBL" id="GAS86792.1"/>
    </source>
</evidence>
<dbReference type="RefSeq" id="WP_029370073.1">
    <property type="nucleotide sequence ID" value="NZ_BCSX01000011.1"/>
</dbReference>
<dbReference type="EMBL" id="BCSX01000011">
    <property type="protein sequence ID" value="GAS86792.1"/>
    <property type="molecule type" value="Genomic_DNA"/>
</dbReference>
<reference evidence="2" key="2">
    <citation type="submission" date="2016-02" db="EMBL/GenBank/DDBJ databases">
        <title>Draft genome sequence of five rapidly growing Mycobacterium species.</title>
        <authorList>
            <person name="Katahira K."/>
            <person name="Gotou Y."/>
            <person name="Iida K."/>
            <person name="Ogura Y."/>
            <person name="Hayashi T."/>
        </authorList>
    </citation>
    <scope>NUCLEOTIDE SEQUENCE [LARGE SCALE GENOMIC DNA]</scope>
    <source>
        <strain evidence="2">JCM15654</strain>
    </source>
</reference>
<proteinExistence type="predicted"/>
<accession>A0A117I4E3</accession>
<sequence>MTEQNNDSTLAKLAGLGLAGTGVAHFVKPQLFESITKSAFPKDTHKHIYTNGGIETALGLGLILRKTRKLALAGTVGYVAYLAGNAARNR</sequence>
<comment type="caution">
    <text evidence="1">The sequence shown here is derived from an EMBL/GenBank/DDBJ whole genome shotgun (WGS) entry which is preliminary data.</text>
</comment>
<evidence type="ECO:0000313" key="2">
    <source>
        <dbReference type="Proteomes" id="UP000069620"/>
    </source>
</evidence>
<name>A0A117I4E3_9MYCO</name>
<dbReference type="AlphaFoldDB" id="A0A117I4E3"/>
<reference evidence="2" key="1">
    <citation type="journal article" date="2016" name="Genome Announc.">
        <title>Draft Genome Sequences of Five Rapidly Growing Mycobacterium Species, M. thermoresistibile, M. fortuitum subsp. acetamidolyticum, M. canariasense, M. brisbanense, and M. novocastrense.</title>
        <authorList>
            <person name="Katahira K."/>
            <person name="Ogura Y."/>
            <person name="Gotoh Y."/>
            <person name="Hayashi T."/>
        </authorList>
    </citation>
    <scope>NUCLEOTIDE SEQUENCE [LARGE SCALE GENOMIC DNA]</scope>
    <source>
        <strain evidence="2">JCM15654</strain>
    </source>
</reference>